<evidence type="ECO:0000256" key="1">
    <source>
        <dbReference type="SAM" id="Coils"/>
    </source>
</evidence>
<feature type="coiled-coil region" evidence="1">
    <location>
        <begin position="92"/>
        <end position="119"/>
    </location>
</feature>
<gene>
    <name evidence="3" type="ORF">UFOVP634_14</name>
</gene>
<organism evidence="3">
    <name type="scientific">uncultured Caudovirales phage</name>
    <dbReference type="NCBI Taxonomy" id="2100421"/>
    <lineage>
        <taxon>Viruses</taxon>
        <taxon>Duplodnaviria</taxon>
        <taxon>Heunggongvirae</taxon>
        <taxon>Uroviricota</taxon>
        <taxon>Caudoviricetes</taxon>
        <taxon>Peduoviridae</taxon>
        <taxon>Maltschvirus</taxon>
        <taxon>Maltschvirus maltsch</taxon>
    </lineage>
</organism>
<evidence type="ECO:0000313" key="3">
    <source>
        <dbReference type="EMBL" id="CAB4153658.1"/>
    </source>
</evidence>
<reference evidence="3" key="1">
    <citation type="submission" date="2020-04" db="EMBL/GenBank/DDBJ databases">
        <authorList>
            <person name="Chiriac C."/>
            <person name="Salcher M."/>
            <person name="Ghai R."/>
            <person name="Kavagutti S V."/>
        </authorList>
    </citation>
    <scope>NUCLEOTIDE SEQUENCE</scope>
</reference>
<keyword evidence="2" id="KW-1133">Transmembrane helix</keyword>
<feature type="transmembrane region" description="Helical" evidence="2">
    <location>
        <begin position="7"/>
        <end position="25"/>
    </location>
</feature>
<keyword evidence="1" id="KW-0175">Coiled coil</keyword>
<keyword evidence="2" id="KW-0812">Transmembrane</keyword>
<dbReference type="EMBL" id="LR796598">
    <property type="protein sequence ID" value="CAB4153658.1"/>
    <property type="molecule type" value="Genomic_DNA"/>
</dbReference>
<protein>
    <recommendedName>
        <fullName evidence="4">Lipoprotein</fullName>
    </recommendedName>
</protein>
<evidence type="ECO:0008006" key="4">
    <source>
        <dbReference type="Google" id="ProtNLM"/>
    </source>
</evidence>
<keyword evidence="2" id="KW-0472">Membrane</keyword>
<proteinExistence type="predicted"/>
<feature type="transmembrane region" description="Helical" evidence="2">
    <location>
        <begin position="128"/>
        <end position="152"/>
    </location>
</feature>
<accession>A0A6J5N4E4</accession>
<evidence type="ECO:0000256" key="2">
    <source>
        <dbReference type="SAM" id="Phobius"/>
    </source>
</evidence>
<dbReference type="PROSITE" id="PS51257">
    <property type="entry name" value="PROKAR_LIPOPROTEIN"/>
    <property type="match status" value="1"/>
</dbReference>
<name>A0A6J5N4E4_9CAUD</name>
<sequence length="172" mass="19583">MENKSNSILLAFIITMLFMLLMMFSSCSVFKHKEKVKIDTDEKKEVVSDTKTETQIDGFKTSFTIEPIDLSKPITFGGKTYTNTKIVYITDKTKTNENKVEAKKEVAEVKQTIKAKESVKKVEFNMNWLIWIVVVIGFVFIICFIILVRLYLKNASKIINLADNVAGLVGKL</sequence>